<evidence type="ECO:0000256" key="11">
    <source>
        <dbReference type="ARBA" id="ARBA00034005"/>
    </source>
</evidence>
<keyword evidence="10 12" id="KW-0464">Manganese</keyword>
<feature type="binding site" evidence="12">
    <location>
        <position position="438"/>
    </location>
    <ligand>
        <name>Zn(2+)</name>
        <dbReference type="ChEBI" id="CHEBI:29105"/>
    </ligand>
</feature>
<dbReference type="PIRSF" id="PIRSF001604">
    <property type="entry name" value="LigA"/>
    <property type="match status" value="1"/>
</dbReference>
<dbReference type="Gene3D" id="6.20.10.30">
    <property type="match status" value="1"/>
</dbReference>
<dbReference type="InterPro" id="IPR033136">
    <property type="entry name" value="DNA_ligase_CS"/>
</dbReference>
<evidence type="ECO:0000256" key="13">
    <source>
        <dbReference type="SAM" id="Coils"/>
    </source>
</evidence>
<keyword evidence="13" id="KW-0175">Coiled coil</keyword>
<comment type="catalytic activity">
    <reaction evidence="11 12">
        <text>NAD(+) + (deoxyribonucleotide)n-3'-hydroxyl + 5'-phospho-(deoxyribonucleotide)m = (deoxyribonucleotide)n+m + AMP + beta-nicotinamide D-nucleotide.</text>
        <dbReference type="EC" id="6.5.1.2"/>
    </reaction>
</comment>
<evidence type="ECO:0000256" key="10">
    <source>
        <dbReference type="ARBA" id="ARBA00023211"/>
    </source>
</evidence>
<feature type="coiled-coil region" evidence="13">
    <location>
        <begin position="571"/>
        <end position="598"/>
    </location>
</feature>
<dbReference type="Pfam" id="PF01653">
    <property type="entry name" value="DNA_ligase_aden"/>
    <property type="match status" value="1"/>
</dbReference>
<dbReference type="HAMAP" id="MF_01588">
    <property type="entry name" value="DNA_ligase_A"/>
    <property type="match status" value="1"/>
</dbReference>
<name>A0A0G3I9P8_LIBAF</name>
<keyword evidence="6 12" id="KW-0862">Zinc</keyword>
<dbReference type="Pfam" id="PF03120">
    <property type="entry name" value="OB_DNA_ligase"/>
    <property type="match status" value="1"/>
</dbReference>
<dbReference type="NCBIfam" id="NF005932">
    <property type="entry name" value="PRK07956.1"/>
    <property type="match status" value="1"/>
</dbReference>
<dbReference type="GO" id="GO:0003911">
    <property type="term" value="F:DNA ligase (NAD+) activity"/>
    <property type="evidence" value="ECO:0007669"/>
    <property type="project" value="UniProtKB-UniRule"/>
</dbReference>
<evidence type="ECO:0000256" key="6">
    <source>
        <dbReference type="ARBA" id="ARBA00022833"/>
    </source>
</evidence>
<dbReference type="InterPro" id="IPR036420">
    <property type="entry name" value="BRCT_dom_sf"/>
</dbReference>
<comment type="cofactor">
    <cofactor evidence="12">
        <name>Mg(2+)</name>
        <dbReference type="ChEBI" id="CHEBI:18420"/>
    </cofactor>
    <cofactor evidence="12">
        <name>Mn(2+)</name>
        <dbReference type="ChEBI" id="CHEBI:29035"/>
    </cofactor>
</comment>
<dbReference type="SMART" id="SM00532">
    <property type="entry name" value="LIGANc"/>
    <property type="match status" value="1"/>
</dbReference>
<dbReference type="SUPFAM" id="SSF56091">
    <property type="entry name" value="DNA ligase/mRNA capping enzyme, catalytic domain"/>
    <property type="match status" value="1"/>
</dbReference>
<keyword evidence="7 12" id="KW-0460">Magnesium</keyword>
<dbReference type="EMBL" id="CP004021">
    <property type="protein sequence ID" value="AKK20512.1"/>
    <property type="molecule type" value="Genomic_DNA"/>
</dbReference>
<feature type="binding site" evidence="12">
    <location>
        <position position="191"/>
    </location>
    <ligand>
        <name>NAD(+)</name>
        <dbReference type="ChEBI" id="CHEBI:57540"/>
    </ligand>
</feature>
<keyword evidence="16" id="KW-1185">Reference proteome</keyword>
<comment type="similarity">
    <text evidence="12">Belongs to the NAD-dependent DNA ligase family. LigA subfamily.</text>
</comment>
<sequence length="745" mass="84517">MKERQIIPIAELNIEQARKELSFLERDISYHDDLYYYHSEPQIPDYEYDELKKRCDAIARAFPDLARPEDPNGPLNKIGAERCGSLFKITHLLPMLSLEKVCTRDDIKKFITKTYRLFHRNVDNSIFFTLEPKIDGVAVDIRYEKGKFVSAALRGNGDDGRDVSAHILSLPSAIPLNLPSKFPDILELRCEIYITKNDFLALNDEMIALKRKPYANPRNTASAVFRCLNPTHLIRYLNLFVYGLGYTSDIFAENHYEMLQTIRDLGFPVNDKIRQTNTLKGIMSYYSEMQSIRSSLPYDIDGVVYKVDDFFLQKQLGVRKRSPRWMISHKFHGLTARTRLLDIDIQIGRTGIISPVARLEPVSLGGVIITNATLHNEDYIKGLDASGKLIREGRDIRVGDTVIVTRAGDVIPRVVDVIIDERPLDAQVFSFPSSCPICNSRVVRDLNMKTRKVVAAHRCTGGILCSAQQLEYLKHFVSLNAFDIAGLGEKQLDFFFKSEDPDISIKIPADIFTLQRRQQTATKKLENISGFGYVSVSNLYDAINKRRNISLQRFIFSLGIRCVGIEIAGSLAKYYLSYQNLEKEINNIIANANANANDAYFPLKKVPLVGDIAAQAIIEFYQNSACVHATEELLKEVTPSISNSRDKNYLVSIFKNKKIAFTGTLKTIKRHKAKEYVEQLGAVVSNTISRQTDMIIVGDNPGSKLNEASRLGVRIIDEKQFISSLEEYAETLLQAKSQLKIWRKK</sequence>
<dbReference type="Gene3D" id="3.30.470.30">
    <property type="entry name" value="DNA ligase/mRNA capping enzyme"/>
    <property type="match status" value="1"/>
</dbReference>
<feature type="binding site" evidence="12">
    <location>
        <position position="435"/>
    </location>
    <ligand>
        <name>Zn(2+)</name>
        <dbReference type="ChEBI" id="CHEBI:29105"/>
    </ligand>
</feature>
<organism evidence="15 16">
    <name type="scientific">Candidatus Liberibacter africanus PTSAPSY</name>
    <dbReference type="NCBI Taxonomy" id="1277257"/>
    <lineage>
        <taxon>Bacteria</taxon>
        <taxon>Pseudomonadati</taxon>
        <taxon>Pseudomonadota</taxon>
        <taxon>Alphaproteobacteria</taxon>
        <taxon>Hyphomicrobiales</taxon>
        <taxon>Rhizobiaceae</taxon>
        <taxon>Liberibacter</taxon>
    </lineage>
</organism>
<feature type="binding site" evidence="12">
    <location>
        <position position="330"/>
    </location>
    <ligand>
        <name>NAD(+)</name>
        <dbReference type="ChEBI" id="CHEBI:57540"/>
    </ligand>
</feature>
<dbReference type="GO" id="GO:0006260">
    <property type="term" value="P:DNA replication"/>
    <property type="evidence" value="ECO:0007669"/>
    <property type="project" value="UniProtKB-KW"/>
</dbReference>
<evidence type="ECO:0000256" key="2">
    <source>
        <dbReference type="ARBA" id="ARBA00022598"/>
    </source>
</evidence>
<feature type="binding site" evidence="12">
    <location>
        <position position="131"/>
    </location>
    <ligand>
        <name>NAD(+)</name>
        <dbReference type="ChEBI" id="CHEBI:57540"/>
    </ligand>
</feature>
<protein>
    <recommendedName>
        <fullName evidence="12">DNA ligase</fullName>
        <ecNumber evidence="12">6.5.1.2</ecNumber>
    </recommendedName>
    <alternativeName>
        <fullName evidence="12">Polydeoxyribonucleotide synthase [NAD(+)]</fullName>
    </alternativeName>
</protein>
<feature type="domain" description="BRCT" evidence="14">
    <location>
        <begin position="649"/>
        <end position="727"/>
    </location>
</feature>
<dbReference type="InterPro" id="IPR013839">
    <property type="entry name" value="DNAligase_adenylation"/>
</dbReference>
<evidence type="ECO:0000256" key="5">
    <source>
        <dbReference type="ARBA" id="ARBA00022763"/>
    </source>
</evidence>
<dbReference type="Gene3D" id="1.10.287.610">
    <property type="entry name" value="Helix hairpin bin"/>
    <property type="match status" value="1"/>
</dbReference>
<evidence type="ECO:0000256" key="8">
    <source>
        <dbReference type="ARBA" id="ARBA00023027"/>
    </source>
</evidence>
<feature type="binding site" evidence="12">
    <location>
        <position position="154"/>
    </location>
    <ligand>
        <name>NAD(+)</name>
        <dbReference type="ChEBI" id="CHEBI:57540"/>
    </ligand>
</feature>
<evidence type="ECO:0000256" key="4">
    <source>
        <dbReference type="ARBA" id="ARBA00022723"/>
    </source>
</evidence>
<evidence type="ECO:0000259" key="14">
    <source>
        <dbReference type="PROSITE" id="PS50172"/>
    </source>
</evidence>
<dbReference type="PATRIC" id="fig|1277257.4.peg.969"/>
<evidence type="ECO:0000256" key="12">
    <source>
        <dbReference type="HAMAP-Rule" id="MF_01588"/>
    </source>
</evidence>
<gene>
    <name evidence="12" type="primary">ligA</name>
    <name evidence="15" type="ORF">G293_04485</name>
</gene>
<feature type="binding site" evidence="12">
    <location>
        <position position="465"/>
    </location>
    <ligand>
        <name>Zn(2+)</name>
        <dbReference type="ChEBI" id="CHEBI:29105"/>
    </ligand>
</feature>
<dbReference type="Pfam" id="PF00533">
    <property type="entry name" value="BRCT"/>
    <property type="match status" value="1"/>
</dbReference>
<evidence type="ECO:0000256" key="9">
    <source>
        <dbReference type="ARBA" id="ARBA00023204"/>
    </source>
</evidence>
<keyword evidence="5 12" id="KW-0227">DNA damage</keyword>
<dbReference type="PROSITE" id="PS01056">
    <property type="entry name" value="DNA_LIGASE_N2"/>
    <property type="match status" value="1"/>
</dbReference>
<proteinExistence type="inferred from homology"/>
<keyword evidence="2 12" id="KW-0436">Ligase</keyword>
<dbReference type="SMART" id="SM00292">
    <property type="entry name" value="BRCT"/>
    <property type="match status" value="1"/>
</dbReference>
<feature type="binding site" evidence="12">
    <location>
        <begin position="97"/>
        <end position="98"/>
    </location>
    <ligand>
        <name>NAD(+)</name>
        <dbReference type="ChEBI" id="CHEBI:57540"/>
    </ligand>
</feature>
<dbReference type="Gene3D" id="3.40.50.10190">
    <property type="entry name" value="BRCT domain"/>
    <property type="match status" value="1"/>
</dbReference>
<evidence type="ECO:0000313" key="15">
    <source>
        <dbReference type="EMBL" id="AKK20512.1"/>
    </source>
</evidence>
<comment type="function">
    <text evidence="1 12">DNA ligase that catalyzes the formation of phosphodiester linkages between 5'-phosphoryl and 3'-hydroxyl groups in double-stranded DNA using NAD as a coenzyme and as the energy source for the reaction. It is essential for DNA replication and repair of damaged DNA.</text>
</comment>
<dbReference type="PROSITE" id="PS50172">
    <property type="entry name" value="BRCT"/>
    <property type="match status" value="1"/>
</dbReference>
<dbReference type="SUPFAM" id="SSF47781">
    <property type="entry name" value="RuvA domain 2-like"/>
    <property type="match status" value="1"/>
</dbReference>
<dbReference type="STRING" id="1277257.G293_04485"/>
<dbReference type="GO" id="GO:0006281">
    <property type="term" value="P:DNA repair"/>
    <property type="evidence" value="ECO:0007669"/>
    <property type="project" value="UniProtKB-KW"/>
</dbReference>
<dbReference type="SUPFAM" id="SSF52113">
    <property type="entry name" value="BRCT domain"/>
    <property type="match status" value="1"/>
</dbReference>
<evidence type="ECO:0000256" key="3">
    <source>
        <dbReference type="ARBA" id="ARBA00022705"/>
    </source>
</evidence>
<feature type="active site" description="N6-AMP-lysine intermediate" evidence="12">
    <location>
        <position position="133"/>
    </location>
</feature>
<dbReference type="NCBIfam" id="TIGR00575">
    <property type="entry name" value="dnlj"/>
    <property type="match status" value="1"/>
</dbReference>
<keyword evidence="8 12" id="KW-0520">NAD</keyword>
<dbReference type="InterPro" id="IPR012340">
    <property type="entry name" value="NA-bd_OB-fold"/>
</dbReference>
<feature type="binding site" evidence="12">
    <location>
        <begin position="45"/>
        <end position="49"/>
    </location>
    <ligand>
        <name>NAD(+)</name>
        <dbReference type="ChEBI" id="CHEBI:57540"/>
    </ligand>
</feature>
<dbReference type="InterPro" id="IPR001679">
    <property type="entry name" value="DNA_ligase"/>
</dbReference>
<dbReference type="SUPFAM" id="SSF50249">
    <property type="entry name" value="Nucleic acid-binding proteins"/>
    <property type="match status" value="1"/>
</dbReference>
<dbReference type="RefSeq" id="WP_047264482.1">
    <property type="nucleotide sequence ID" value="NZ_CP004021.1"/>
</dbReference>
<keyword evidence="4 12" id="KW-0479">Metal-binding</keyword>
<comment type="caution">
    <text evidence="12">Lacks conserved residue(s) required for the propagation of feature annotation.</text>
</comment>
<dbReference type="InterPro" id="IPR001357">
    <property type="entry name" value="BRCT_dom"/>
</dbReference>
<reference evidence="15 16" key="1">
    <citation type="journal article" date="2015" name="Genome Announc.">
        <title>Complete Genome Sequence of 'Candidatus Liberibacter africanus,' a Bacterium Associated with Citrus Huanglongbing.</title>
        <authorList>
            <person name="Lin H."/>
            <person name="Pietersen G."/>
            <person name="Han C."/>
            <person name="Read D.A."/>
            <person name="Lou B."/>
            <person name="Gupta G."/>
            <person name="Civerolo E.L."/>
        </authorList>
    </citation>
    <scope>NUCLEOTIDE SEQUENCE [LARGE SCALE GENOMIC DNA]</scope>
    <source>
        <strain evidence="15 16">PTSAPSY</strain>
    </source>
</reference>
<dbReference type="KEGG" id="lau:G293_04485"/>
<evidence type="ECO:0000256" key="1">
    <source>
        <dbReference type="ARBA" id="ARBA00004067"/>
    </source>
</evidence>
<dbReference type="Proteomes" id="UP000035503">
    <property type="component" value="Chromosome"/>
</dbReference>
<dbReference type="InterPro" id="IPR004150">
    <property type="entry name" value="NAD_DNA_ligase_OB"/>
</dbReference>
<dbReference type="CDD" id="cd00114">
    <property type="entry name" value="LIGANc"/>
    <property type="match status" value="1"/>
</dbReference>
<dbReference type="OrthoDB" id="9759736at2"/>
<feature type="binding site" evidence="12">
    <location>
        <position position="306"/>
    </location>
    <ligand>
        <name>NAD(+)</name>
        <dbReference type="ChEBI" id="CHEBI:57540"/>
    </ligand>
</feature>
<dbReference type="GO" id="GO:0046872">
    <property type="term" value="F:metal ion binding"/>
    <property type="evidence" value="ECO:0007669"/>
    <property type="project" value="UniProtKB-KW"/>
</dbReference>
<dbReference type="InterPro" id="IPR010994">
    <property type="entry name" value="RuvA_2-like"/>
</dbReference>
<evidence type="ECO:0000313" key="16">
    <source>
        <dbReference type="Proteomes" id="UP000035503"/>
    </source>
</evidence>
<keyword evidence="3 12" id="KW-0235">DNA replication</keyword>
<keyword evidence="9 12" id="KW-0234">DNA repair</keyword>
<dbReference type="EC" id="6.5.1.2" evidence="12"/>
<dbReference type="CDD" id="cd17748">
    <property type="entry name" value="BRCT_DNA_ligase_like"/>
    <property type="match status" value="1"/>
</dbReference>
<dbReference type="AlphaFoldDB" id="A0A0G3I9P8"/>
<dbReference type="Gene3D" id="1.10.150.20">
    <property type="entry name" value="5' to 3' exonuclease, C-terminal subdomain"/>
    <property type="match status" value="2"/>
</dbReference>
<accession>A0A0G3I9P8</accession>
<dbReference type="InterPro" id="IPR013840">
    <property type="entry name" value="DNAligase_N"/>
</dbReference>
<dbReference type="Gene3D" id="2.40.50.140">
    <property type="entry name" value="Nucleic acid-binding proteins"/>
    <property type="match status" value="1"/>
</dbReference>
<evidence type="ECO:0000256" key="7">
    <source>
        <dbReference type="ARBA" id="ARBA00022842"/>
    </source>
</evidence>